<feature type="domain" description="DAGKc" evidence="1">
    <location>
        <begin position="197"/>
        <end position="353"/>
    </location>
</feature>
<dbReference type="PROSITE" id="PS50146">
    <property type="entry name" value="DAGK"/>
    <property type="match status" value="1"/>
</dbReference>
<sequence>MPSLLLVVGTVLFVCIASYCWLWLRNNKKVHPHSERMARILKKHADMKKHAIYFERLDGATVPCGVLEGVDIQWKEETSDDNRFESVENWNSCRVELTDRQLICSVSGPPYACRFIPLFEIYVVLGNTSEDGAIELTSLNLITNKKEKIIIRNSSQSIHSNKLKEFTQALKRNVFRLTPTETLSESSVDDEKKLTQNNNRKLMIFINPKSGSGQSMQNFEKIVKPMLLESHIGNNFTCIISKHAGHIREYCEHELDLNVYNEIITCGGDGTLNEAINGILLRLEKEGSIDLLKKIRFSVIPSGSGNAMSSHFQKNLIGFNATTTDSCLVKRAGLFICRGLSSPLDVWAVFQPNKGRSYGIANFSYGGIADVDLGTEFIRFIGDLRYILGSIYYAFFGRYYSGNLTCIIPKRYMDLKKQNTVDVSEFKYNHSIASAFSGSVETIRERTTRLDAPFTRHFLSKELVEMGLQNYHADGFHEVNFDEYEKVEEKDQEYAYMFASNVSHAAADFVASHISFHNDSLIDLMFVKKPASPFELLSILMSCETGEYHKHSKWMYRKIKAFYFKPTSSKESYLTVDGEAVQYAPIIVENMGCKLNFVGGEIL</sequence>
<dbReference type="VEuPathDB" id="AmoebaDB:NF0028160"/>
<dbReference type="Gene3D" id="2.60.200.40">
    <property type="match status" value="1"/>
</dbReference>
<dbReference type="GeneID" id="68113578"/>
<dbReference type="PANTHER" id="PTHR12358:SF31">
    <property type="entry name" value="ACYLGLYCEROL KINASE, MITOCHONDRIAL"/>
    <property type="match status" value="1"/>
</dbReference>
<gene>
    <name evidence="2" type="ORF">FDP41_006360</name>
</gene>
<protein>
    <recommendedName>
        <fullName evidence="1">DAGKc domain-containing protein</fullName>
    </recommendedName>
</protein>
<dbReference type="AlphaFoldDB" id="A0A6A5BJ91"/>
<proteinExistence type="predicted"/>
<dbReference type="GO" id="GO:0001727">
    <property type="term" value="F:lipid kinase activity"/>
    <property type="evidence" value="ECO:0007669"/>
    <property type="project" value="UniProtKB-ARBA"/>
</dbReference>
<comment type="caution">
    <text evidence="2">The sequence shown here is derived from an EMBL/GenBank/DDBJ whole genome shotgun (WGS) entry which is preliminary data.</text>
</comment>
<reference evidence="2 3" key="1">
    <citation type="journal article" date="2019" name="Sci. Rep.">
        <title>Nanopore sequencing improves the draft genome of the human pathogenic amoeba Naegleria fowleri.</title>
        <authorList>
            <person name="Liechti N."/>
            <person name="Schurch N."/>
            <person name="Bruggmann R."/>
            <person name="Wittwer M."/>
        </authorList>
    </citation>
    <scope>NUCLEOTIDE SEQUENCE [LARGE SCALE GENOMIC DNA]</scope>
    <source>
        <strain evidence="2 3">ATCC 30894</strain>
    </source>
</reference>
<dbReference type="GO" id="GO:0016773">
    <property type="term" value="F:phosphotransferase activity, alcohol group as acceptor"/>
    <property type="evidence" value="ECO:0007669"/>
    <property type="project" value="UniProtKB-ARBA"/>
</dbReference>
<dbReference type="EMBL" id="VFQX01000051">
    <property type="protein sequence ID" value="KAF0974886.1"/>
    <property type="molecule type" value="Genomic_DNA"/>
</dbReference>
<accession>A0A6A5BJ91</accession>
<dbReference type="InterPro" id="IPR050187">
    <property type="entry name" value="Lipid_Phosphate_FormReg"/>
</dbReference>
<evidence type="ECO:0000313" key="3">
    <source>
        <dbReference type="Proteomes" id="UP000444721"/>
    </source>
</evidence>
<dbReference type="Proteomes" id="UP000444721">
    <property type="component" value="Unassembled WGS sequence"/>
</dbReference>
<dbReference type="RefSeq" id="XP_044559599.1">
    <property type="nucleotide sequence ID" value="XM_044709987.1"/>
</dbReference>
<evidence type="ECO:0000259" key="1">
    <source>
        <dbReference type="PROSITE" id="PS50146"/>
    </source>
</evidence>
<dbReference type="GO" id="GO:0005737">
    <property type="term" value="C:cytoplasm"/>
    <property type="evidence" value="ECO:0007669"/>
    <property type="project" value="TreeGrafter"/>
</dbReference>
<dbReference type="InterPro" id="IPR001206">
    <property type="entry name" value="Diacylglycerol_kinase_cat_dom"/>
</dbReference>
<organism evidence="2 3">
    <name type="scientific">Naegleria fowleri</name>
    <name type="common">Brain eating amoeba</name>
    <dbReference type="NCBI Taxonomy" id="5763"/>
    <lineage>
        <taxon>Eukaryota</taxon>
        <taxon>Discoba</taxon>
        <taxon>Heterolobosea</taxon>
        <taxon>Tetramitia</taxon>
        <taxon>Eutetramitia</taxon>
        <taxon>Vahlkampfiidae</taxon>
        <taxon>Naegleria</taxon>
    </lineage>
</organism>
<keyword evidence="3" id="KW-1185">Reference proteome</keyword>
<name>A0A6A5BJ91_NAEFO</name>
<dbReference type="InterPro" id="IPR016064">
    <property type="entry name" value="NAD/diacylglycerol_kinase_sf"/>
</dbReference>
<dbReference type="VEuPathDB" id="AmoebaDB:FDP41_006360"/>
<dbReference type="Pfam" id="PF00781">
    <property type="entry name" value="DAGK_cat"/>
    <property type="match status" value="1"/>
</dbReference>
<dbReference type="OrthoDB" id="3853857at2759"/>
<dbReference type="SUPFAM" id="SSF111331">
    <property type="entry name" value="NAD kinase/diacylglycerol kinase-like"/>
    <property type="match status" value="1"/>
</dbReference>
<dbReference type="GO" id="GO:0016020">
    <property type="term" value="C:membrane"/>
    <property type="evidence" value="ECO:0007669"/>
    <property type="project" value="TreeGrafter"/>
</dbReference>
<dbReference type="OMA" id="TIWTLYR"/>
<evidence type="ECO:0000313" key="2">
    <source>
        <dbReference type="EMBL" id="KAF0974886.1"/>
    </source>
</evidence>
<dbReference type="InterPro" id="IPR017438">
    <property type="entry name" value="ATP-NAD_kinase_N"/>
</dbReference>
<dbReference type="Gene3D" id="3.40.50.10330">
    <property type="entry name" value="Probable inorganic polyphosphate/atp-NAD kinase, domain 1"/>
    <property type="match status" value="1"/>
</dbReference>
<dbReference type="VEuPathDB" id="AmoebaDB:NfTy_076380"/>
<dbReference type="PANTHER" id="PTHR12358">
    <property type="entry name" value="SPHINGOSINE KINASE"/>
    <property type="match status" value="1"/>
</dbReference>
<dbReference type="GO" id="GO:0046512">
    <property type="term" value="P:sphingosine biosynthetic process"/>
    <property type="evidence" value="ECO:0007669"/>
    <property type="project" value="TreeGrafter"/>
</dbReference>